<evidence type="ECO:0000256" key="2">
    <source>
        <dbReference type="ARBA" id="ARBA00022598"/>
    </source>
</evidence>
<dbReference type="Pfam" id="PF13193">
    <property type="entry name" value="AMP-binding_C"/>
    <property type="match status" value="1"/>
</dbReference>
<name>A0ABV8RRA8_9SPHN</name>
<feature type="domain" description="AMP-dependent synthetase/ligase" evidence="3">
    <location>
        <begin position="50"/>
        <end position="417"/>
    </location>
</feature>
<dbReference type="PROSITE" id="PS00455">
    <property type="entry name" value="AMP_BINDING"/>
    <property type="match status" value="1"/>
</dbReference>
<dbReference type="Proteomes" id="UP001595828">
    <property type="component" value="Unassembled WGS sequence"/>
</dbReference>
<protein>
    <submittedName>
        <fullName evidence="5">AMP-binding protein</fullName>
    </submittedName>
</protein>
<keyword evidence="6" id="KW-1185">Reference proteome</keyword>
<reference evidence="6" key="1">
    <citation type="journal article" date="2019" name="Int. J. Syst. Evol. Microbiol.">
        <title>The Global Catalogue of Microorganisms (GCM) 10K type strain sequencing project: providing services to taxonomists for standard genome sequencing and annotation.</title>
        <authorList>
            <consortium name="The Broad Institute Genomics Platform"/>
            <consortium name="The Broad Institute Genome Sequencing Center for Infectious Disease"/>
            <person name="Wu L."/>
            <person name="Ma J."/>
        </authorList>
    </citation>
    <scope>NUCLEOTIDE SEQUENCE [LARGE SCALE GENOMIC DNA]</scope>
    <source>
        <strain evidence="6">CGMCC 1.12989</strain>
    </source>
</reference>
<dbReference type="PANTHER" id="PTHR43201:SF5">
    <property type="entry name" value="MEDIUM-CHAIN ACYL-COA LIGASE ACSF2, MITOCHONDRIAL"/>
    <property type="match status" value="1"/>
</dbReference>
<comment type="similarity">
    <text evidence="1">Belongs to the ATP-dependent AMP-binding enzyme family.</text>
</comment>
<dbReference type="Gene3D" id="3.30.300.30">
    <property type="match status" value="1"/>
</dbReference>
<dbReference type="EMBL" id="JBHSDR010000006">
    <property type="protein sequence ID" value="MFC4295933.1"/>
    <property type="molecule type" value="Genomic_DNA"/>
</dbReference>
<gene>
    <name evidence="5" type="ORF">ACFO0A_12785</name>
</gene>
<organism evidence="5 6">
    <name type="scientific">Novosphingobium tardum</name>
    <dbReference type="NCBI Taxonomy" id="1538021"/>
    <lineage>
        <taxon>Bacteria</taxon>
        <taxon>Pseudomonadati</taxon>
        <taxon>Pseudomonadota</taxon>
        <taxon>Alphaproteobacteria</taxon>
        <taxon>Sphingomonadales</taxon>
        <taxon>Sphingomonadaceae</taxon>
        <taxon>Novosphingobium</taxon>
    </lineage>
</organism>
<evidence type="ECO:0000313" key="6">
    <source>
        <dbReference type="Proteomes" id="UP001595828"/>
    </source>
</evidence>
<dbReference type="InterPro" id="IPR045851">
    <property type="entry name" value="AMP-bd_C_sf"/>
</dbReference>
<dbReference type="PANTHER" id="PTHR43201">
    <property type="entry name" value="ACYL-COA SYNTHETASE"/>
    <property type="match status" value="1"/>
</dbReference>
<accession>A0ABV8RRA8</accession>
<dbReference type="InterPro" id="IPR020845">
    <property type="entry name" value="AMP-binding_CS"/>
</dbReference>
<dbReference type="Pfam" id="PF00501">
    <property type="entry name" value="AMP-binding"/>
    <property type="match status" value="1"/>
</dbReference>
<comment type="caution">
    <text evidence="5">The sequence shown here is derived from an EMBL/GenBank/DDBJ whole genome shotgun (WGS) entry which is preliminary data.</text>
</comment>
<evidence type="ECO:0000313" key="5">
    <source>
        <dbReference type="EMBL" id="MFC4295933.1"/>
    </source>
</evidence>
<dbReference type="Gene3D" id="2.30.38.10">
    <property type="entry name" value="Luciferase, Domain 3"/>
    <property type="match status" value="1"/>
</dbReference>
<proteinExistence type="inferred from homology"/>
<evidence type="ECO:0000259" key="4">
    <source>
        <dbReference type="Pfam" id="PF13193"/>
    </source>
</evidence>
<dbReference type="Gene3D" id="3.40.50.980">
    <property type="match status" value="2"/>
</dbReference>
<evidence type="ECO:0000256" key="1">
    <source>
        <dbReference type="ARBA" id="ARBA00006432"/>
    </source>
</evidence>
<evidence type="ECO:0000259" key="3">
    <source>
        <dbReference type="Pfam" id="PF00501"/>
    </source>
</evidence>
<feature type="domain" description="AMP-binding enzyme C-terminal" evidence="4">
    <location>
        <begin position="468"/>
        <end position="544"/>
    </location>
</feature>
<dbReference type="RefSeq" id="WP_379539391.1">
    <property type="nucleotide sequence ID" value="NZ_JBHSDR010000006.1"/>
</dbReference>
<dbReference type="PROSITE" id="PS50007">
    <property type="entry name" value="PIPLC_X_DOMAIN"/>
    <property type="match status" value="1"/>
</dbReference>
<dbReference type="InterPro" id="IPR025110">
    <property type="entry name" value="AMP-bd_C"/>
</dbReference>
<keyword evidence="2" id="KW-0436">Ligase</keyword>
<dbReference type="SUPFAM" id="SSF56801">
    <property type="entry name" value="Acetyl-CoA synthetase-like"/>
    <property type="match status" value="1"/>
</dbReference>
<sequence>MAPGLTQTAERSVQSNRSPWRTRLEAGVAADFSESGQWLGVTLVQQAATQTKVRGATTAIVDGKGSQTFAEIMAEARLLAGWFRQIGLAPGEVVSFQLPNWSEAIAINLAACMCGLVVNPIVPIYRDVEVGYILRSSRTRIVFIPETFRATDYVEMVENLRPSLPDLEAVVVVRGTENRSGVLNYGRLLAEAPQAPGFAVQIQDPNAVKLLLYTSGTTGRPKGVLHSHNTIQSEIDAVGKFWGIQSTDVILMPSPVTHITGYIYGIEMMATFGCKAVFMDRWDAELAAALILQHGVTFSVGATPFLRELVGFLEHRGETRPSLRLFACGGAPVAPDDIRRARAVLPNCLAFRIYGSSEAPTVTAGVAAGDPVELGATTDGAIVNFDVKIVSPDTGETLGDGREGEILVRGPELMLGYTEWEDTVEAFDAEGYFRTGDLGFISHARYVTVSGRKKDLIIRGGENISAKEVEDILHTHPAIAEVAVVAMPHERLGETPCAFAVLNKGGSLTIQEVQTFLEDTRLAKQKFPENLFLLASMPKTASGKIQKHVLRARCKTDT</sequence>
<dbReference type="InterPro" id="IPR000873">
    <property type="entry name" value="AMP-dep_synth/lig_dom"/>
</dbReference>